<sequence>MATAHDVAAYILSRLGPTSAMKLQKLVYYSQSWHLVWDDRPLFPERIEAWANGPVVPDLYDRHRGQFEVTVIEGGDPDRLSPGERETVDIVLGAYGGLDGRKLSHLTHAESPWRDARHGLAPTARSNAMITEAALVEYYGALDAAEDATSVGDLRWEGWDSPAPTAI</sequence>
<keyword evidence="3" id="KW-1185">Reference proteome</keyword>
<feature type="domain" description="Antitoxin SocA-like Panacea" evidence="1">
    <location>
        <begin position="23"/>
        <end position="113"/>
    </location>
</feature>
<dbReference type="RefSeq" id="WP_092541220.1">
    <property type="nucleotide sequence ID" value="NZ_BOMJ01000052.1"/>
</dbReference>
<dbReference type="EMBL" id="LT629758">
    <property type="protein sequence ID" value="SDS31221.1"/>
    <property type="molecule type" value="Genomic_DNA"/>
</dbReference>
<dbReference type="OrthoDB" id="9799173at2"/>
<protein>
    <submittedName>
        <fullName evidence="2">Uncharacterized phage-associated protein</fullName>
    </submittedName>
</protein>
<evidence type="ECO:0000259" key="1">
    <source>
        <dbReference type="Pfam" id="PF13274"/>
    </source>
</evidence>
<dbReference type="Proteomes" id="UP000198688">
    <property type="component" value="Chromosome I"/>
</dbReference>
<reference evidence="2 3" key="1">
    <citation type="submission" date="2016-10" db="EMBL/GenBank/DDBJ databases">
        <authorList>
            <person name="de Groot N.N."/>
        </authorList>
    </citation>
    <scope>NUCLEOTIDE SEQUENCE [LARGE SCALE GENOMIC DNA]</scope>
    <source>
        <strain evidence="2 3">DSM 43941</strain>
    </source>
</reference>
<evidence type="ECO:0000313" key="2">
    <source>
        <dbReference type="EMBL" id="SDS31221.1"/>
    </source>
</evidence>
<accession>A0A1H1R652</accession>
<dbReference type="STRING" id="113562.SAMN04489716_0507"/>
<gene>
    <name evidence="2" type="ORF">SAMN04489716_0507</name>
</gene>
<evidence type="ECO:0000313" key="3">
    <source>
        <dbReference type="Proteomes" id="UP000198688"/>
    </source>
</evidence>
<dbReference type="InterPro" id="IPR025272">
    <property type="entry name" value="SocA_Panacea"/>
</dbReference>
<organism evidence="2 3">
    <name type="scientific">Actinoplanes derwentensis</name>
    <dbReference type="NCBI Taxonomy" id="113562"/>
    <lineage>
        <taxon>Bacteria</taxon>
        <taxon>Bacillati</taxon>
        <taxon>Actinomycetota</taxon>
        <taxon>Actinomycetes</taxon>
        <taxon>Micromonosporales</taxon>
        <taxon>Micromonosporaceae</taxon>
        <taxon>Actinoplanes</taxon>
    </lineage>
</organism>
<proteinExistence type="predicted"/>
<dbReference type="Pfam" id="PF13274">
    <property type="entry name" value="SocA_Panacea"/>
    <property type="match status" value="1"/>
</dbReference>
<dbReference type="AlphaFoldDB" id="A0A1H1R652"/>
<name>A0A1H1R652_9ACTN</name>